<dbReference type="PANTHER" id="PTHR21089:SF1">
    <property type="entry name" value="BIFUNCTIONAL 3-DEHYDROQUINATE DEHYDRATASE_SHIKIMATE DEHYDROGENASE, CHLOROPLASTIC"/>
    <property type="match status" value="1"/>
</dbReference>
<comment type="catalytic activity">
    <reaction evidence="7 8">
        <text>shikimate + NADP(+) = 3-dehydroshikimate + NADPH + H(+)</text>
        <dbReference type="Rhea" id="RHEA:17737"/>
        <dbReference type="ChEBI" id="CHEBI:15378"/>
        <dbReference type="ChEBI" id="CHEBI:16630"/>
        <dbReference type="ChEBI" id="CHEBI:36208"/>
        <dbReference type="ChEBI" id="CHEBI:57783"/>
        <dbReference type="ChEBI" id="CHEBI:58349"/>
        <dbReference type="EC" id="1.1.1.25"/>
    </reaction>
</comment>
<dbReference type="AlphaFoldDB" id="A0AA91I9N0"/>
<feature type="binding site" evidence="8">
    <location>
        <position position="255"/>
    </location>
    <ligand>
        <name>shikimate</name>
        <dbReference type="ChEBI" id="CHEBI:36208"/>
    </ligand>
</feature>
<evidence type="ECO:0000256" key="5">
    <source>
        <dbReference type="ARBA" id="ARBA00023002"/>
    </source>
</evidence>
<dbReference type="SUPFAM" id="SSF53223">
    <property type="entry name" value="Aminoacid dehydrogenase-like, N-terminal domain"/>
    <property type="match status" value="1"/>
</dbReference>
<feature type="binding site" evidence="8">
    <location>
        <position position="67"/>
    </location>
    <ligand>
        <name>shikimate</name>
        <dbReference type="ChEBI" id="CHEBI:36208"/>
    </ligand>
</feature>
<feature type="binding site" evidence="8">
    <location>
        <position position="225"/>
    </location>
    <ligand>
        <name>NADP(+)</name>
        <dbReference type="ChEBI" id="CHEBI:58349"/>
    </ligand>
</feature>
<comment type="function">
    <text evidence="8">Involved in the biosynthesis of the chorismate, which leads to the biosynthesis of aromatic amino acids. Catalyzes the reversible NADPH linked reduction of 3-dehydroshikimate (DHSA) to yield shikimate (SA).</text>
</comment>
<dbReference type="PANTHER" id="PTHR21089">
    <property type="entry name" value="SHIKIMATE DEHYDROGENASE"/>
    <property type="match status" value="1"/>
</dbReference>
<dbReference type="InterPro" id="IPR006151">
    <property type="entry name" value="Shikm_DH/Glu-tRNA_Rdtase"/>
</dbReference>
<dbReference type="NCBIfam" id="NF001310">
    <property type="entry name" value="PRK00258.1-2"/>
    <property type="match status" value="1"/>
</dbReference>
<feature type="binding site" evidence="8">
    <location>
        <begin position="14"/>
        <end position="16"/>
    </location>
    <ligand>
        <name>shikimate</name>
        <dbReference type="ChEBI" id="CHEBI:36208"/>
    </ligand>
</feature>
<keyword evidence="6 8" id="KW-0057">Aromatic amino acid biosynthesis</keyword>
<dbReference type="Pfam" id="PF08501">
    <property type="entry name" value="Shikimate_dh_N"/>
    <property type="match status" value="1"/>
</dbReference>
<evidence type="ECO:0000256" key="1">
    <source>
        <dbReference type="ARBA" id="ARBA00004871"/>
    </source>
</evidence>
<accession>A0AA91I9N0</accession>
<dbReference type="SUPFAM" id="SSF51735">
    <property type="entry name" value="NAD(P)-binding Rossmann-fold domains"/>
    <property type="match status" value="1"/>
</dbReference>
<evidence type="ECO:0000313" key="12">
    <source>
        <dbReference type="EMBL" id="OAK59692.1"/>
    </source>
</evidence>
<comment type="subunit">
    <text evidence="8">Homodimer.</text>
</comment>
<comment type="caution">
    <text evidence="12">The sequence shown here is derived from an EMBL/GenBank/DDBJ whole genome shotgun (WGS) entry which is preliminary data.</text>
</comment>
<dbReference type="InterPro" id="IPR013708">
    <property type="entry name" value="Shikimate_DH-bd_N"/>
</dbReference>
<evidence type="ECO:0000256" key="4">
    <source>
        <dbReference type="ARBA" id="ARBA00022857"/>
    </source>
</evidence>
<feature type="domain" description="Shikimate dehydrogenase substrate binding N-terminal" evidence="10">
    <location>
        <begin position="6"/>
        <end position="94"/>
    </location>
</feature>
<keyword evidence="3 8" id="KW-0028">Amino-acid biosynthesis</keyword>
<dbReference type="NCBIfam" id="TIGR00507">
    <property type="entry name" value="aroE"/>
    <property type="match status" value="1"/>
</dbReference>
<dbReference type="Proteomes" id="UP000077852">
    <property type="component" value="Unassembled WGS sequence"/>
</dbReference>
<dbReference type="HAMAP" id="MF_00222">
    <property type="entry name" value="Shikimate_DH_AroE"/>
    <property type="match status" value="1"/>
</dbReference>
<dbReference type="GO" id="GO:0050661">
    <property type="term" value="F:NADP binding"/>
    <property type="evidence" value="ECO:0007669"/>
    <property type="project" value="InterPro"/>
</dbReference>
<dbReference type="Pfam" id="PF18317">
    <property type="entry name" value="SDH_C"/>
    <property type="match status" value="1"/>
</dbReference>
<feature type="binding site" evidence="8">
    <location>
        <begin position="157"/>
        <end position="162"/>
    </location>
    <ligand>
        <name>NADP(+)</name>
        <dbReference type="ChEBI" id="CHEBI:58349"/>
    </ligand>
</feature>
<dbReference type="GO" id="GO:0009423">
    <property type="term" value="P:chorismate biosynthetic process"/>
    <property type="evidence" value="ECO:0007669"/>
    <property type="project" value="UniProtKB-UniRule"/>
</dbReference>
<feature type="binding site" evidence="8">
    <location>
        <position position="248"/>
    </location>
    <ligand>
        <name>NADP(+)</name>
        <dbReference type="ChEBI" id="CHEBI:58349"/>
    </ligand>
</feature>
<dbReference type="InterPro" id="IPR022893">
    <property type="entry name" value="Shikimate_DH_fam"/>
</dbReference>
<dbReference type="GO" id="GO:0019632">
    <property type="term" value="P:shikimate metabolic process"/>
    <property type="evidence" value="ECO:0007669"/>
    <property type="project" value="InterPro"/>
</dbReference>
<protein>
    <recommendedName>
        <fullName evidence="2 8">Shikimate dehydrogenase (NADP(+))</fullName>
        <shortName evidence="8">SDH</shortName>
        <ecNumber evidence="2 8">1.1.1.25</ecNumber>
    </recommendedName>
</protein>
<evidence type="ECO:0000259" key="11">
    <source>
        <dbReference type="Pfam" id="PF18317"/>
    </source>
</evidence>
<evidence type="ECO:0000259" key="9">
    <source>
        <dbReference type="Pfam" id="PF01488"/>
    </source>
</evidence>
<dbReference type="Gene3D" id="3.40.50.720">
    <property type="entry name" value="NAD(P)-binding Rossmann-like Domain"/>
    <property type="match status" value="1"/>
</dbReference>
<sequence>MDLYSVIGNPVEHSRSPHIHARFAELCGQQMDYGRRLVPIGAFSEGIAAFRAEAAERGDTARGCNITVPFKFEAAALAQHTSERATLAQAVNTLRFEADGSIHADNTDGIGLVNDIVRNAGVPLQGKALLLIGAGGASAGVLGPLLDAGASRVVVANRTVDKAIELVRRHAAVALRHGASLEAWALDKVPGTFDVVVNATASSLAGDAVPVSAGVLRPGGLAVDMMYGPAAAGFMAWAEAHGAVARDGLGMLVEQAAEAFEIWRGVRPPSAQVLAELRSSLAAAASKA</sequence>
<dbReference type="RefSeq" id="WP_081270193.1">
    <property type="nucleotide sequence ID" value="NZ_LVHG01000069.1"/>
</dbReference>
<feature type="binding site" evidence="8">
    <location>
        <position position="83"/>
    </location>
    <ligand>
        <name>NADP(+)</name>
        <dbReference type="ChEBI" id="CHEBI:58349"/>
    </ligand>
</feature>
<dbReference type="InterPro" id="IPR036291">
    <property type="entry name" value="NAD(P)-bd_dom_sf"/>
</dbReference>
<feature type="active site" description="Proton acceptor" evidence="8">
    <location>
        <position position="71"/>
    </location>
</feature>
<evidence type="ECO:0000259" key="10">
    <source>
        <dbReference type="Pfam" id="PF08501"/>
    </source>
</evidence>
<gene>
    <name evidence="8 12" type="primary">aroE</name>
    <name evidence="12" type="ORF">A3K87_25825</name>
</gene>
<dbReference type="InterPro" id="IPR046346">
    <property type="entry name" value="Aminoacid_DH-like_N_sf"/>
</dbReference>
<dbReference type="GO" id="GO:0005829">
    <property type="term" value="C:cytosol"/>
    <property type="evidence" value="ECO:0007669"/>
    <property type="project" value="TreeGrafter"/>
</dbReference>
<organism evidence="12 13">
    <name type="scientific">Variovorax paradoxus</name>
    <dbReference type="NCBI Taxonomy" id="34073"/>
    <lineage>
        <taxon>Bacteria</taxon>
        <taxon>Pseudomonadati</taxon>
        <taxon>Pseudomonadota</taxon>
        <taxon>Betaproteobacteria</taxon>
        <taxon>Burkholderiales</taxon>
        <taxon>Comamonadaceae</taxon>
        <taxon>Variovorax</taxon>
    </lineage>
</organism>
<dbReference type="Pfam" id="PF01488">
    <property type="entry name" value="Shikimate_DH"/>
    <property type="match status" value="1"/>
</dbReference>
<dbReference type="GO" id="GO:0009073">
    <property type="term" value="P:aromatic amino acid family biosynthetic process"/>
    <property type="evidence" value="ECO:0007669"/>
    <property type="project" value="UniProtKB-KW"/>
</dbReference>
<evidence type="ECO:0000256" key="8">
    <source>
        <dbReference type="HAMAP-Rule" id="MF_00222"/>
    </source>
</evidence>
<name>A0AA91I9N0_VARPD</name>
<dbReference type="Gene3D" id="3.40.50.10860">
    <property type="entry name" value="Leucine Dehydrogenase, chain A, domain 1"/>
    <property type="match status" value="1"/>
</dbReference>
<dbReference type="InterPro" id="IPR011342">
    <property type="entry name" value="Shikimate_DH"/>
</dbReference>
<dbReference type="CDD" id="cd01065">
    <property type="entry name" value="NAD_bind_Shikimate_DH"/>
    <property type="match status" value="1"/>
</dbReference>
<evidence type="ECO:0000256" key="3">
    <source>
        <dbReference type="ARBA" id="ARBA00022605"/>
    </source>
</evidence>
<evidence type="ECO:0000313" key="13">
    <source>
        <dbReference type="Proteomes" id="UP000077852"/>
    </source>
</evidence>
<dbReference type="EC" id="1.1.1.25" evidence="2 8"/>
<reference evidence="12 13" key="1">
    <citation type="submission" date="2016-03" db="EMBL/GenBank/DDBJ databases">
        <title>Genome sequence of Variovorax paradoxus KB5.</title>
        <authorList>
            <person name="Jeong H."/>
            <person name="Hong C.E."/>
            <person name="Jo S.H."/>
            <person name="Park J.M."/>
        </authorList>
    </citation>
    <scope>NUCLEOTIDE SEQUENCE [LARGE SCALE GENOMIC DNA]</scope>
    <source>
        <strain evidence="12 13">KB5</strain>
    </source>
</reference>
<dbReference type="GO" id="GO:0004764">
    <property type="term" value="F:shikimate 3-dehydrogenase (NADP+) activity"/>
    <property type="evidence" value="ECO:0007669"/>
    <property type="project" value="UniProtKB-UniRule"/>
</dbReference>
<evidence type="ECO:0000256" key="7">
    <source>
        <dbReference type="ARBA" id="ARBA00049442"/>
    </source>
</evidence>
<feature type="domain" description="Quinate/shikimate 5-dehydrogenase/glutamyl-tRNA reductase" evidence="9">
    <location>
        <begin position="123"/>
        <end position="203"/>
    </location>
</feature>
<dbReference type="EMBL" id="LVHG01000069">
    <property type="protein sequence ID" value="OAK59692.1"/>
    <property type="molecule type" value="Genomic_DNA"/>
</dbReference>
<dbReference type="InterPro" id="IPR041121">
    <property type="entry name" value="SDH_C"/>
</dbReference>
<keyword evidence="5 8" id="KW-0560">Oxidoreductase</keyword>
<feature type="binding site" evidence="8">
    <location>
        <position position="227"/>
    </location>
    <ligand>
        <name>shikimate</name>
        <dbReference type="ChEBI" id="CHEBI:36208"/>
    </ligand>
</feature>
<feature type="binding site" evidence="8">
    <location>
        <position position="108"/>
    </location>
    <ligand>
        <name>shikimate</name>
        <dbReference type="ChEBI" id="CHEBI:36208"/>
    </ligand>
</feature>
<dbReference type="GO" id="GO:0008652">
    <property type="term" value="P:amino acid biosynthetic process"/>
    <property type="evidence" value="ECO:0007669"/>
    <property type="project" value="UniProtKB-KW"/>
</dbReference>
<comment type="similarity">
    <text evidence="8">Belongs to the shikimate dehydrogenase family.</text>
</comment>
<evidence type="ECO:0000256" key="2">
    <source>
        <dbReference type="ARBA" id="ARBA00012962"/>
    </source>
</evidence>
<feature type="binding site" evidence="8">
    <location>
        <begin position="133"/>
        <end position="137"/>
    </location>
    <ligand>
        <name>NADP(+)</name>
        <dbReference type="ChEBI" id="CHEBI:58349"/>
    </ligand>
</feature>
<feature type="domain" description="SDH C-terminal" evidence="11">
    <location>
        <begin position="248"/>
        <end position="278"/>
    </location>
</feature>
<evidence type="ECO:0000256" key="6">
    <source>
        <dbReference type="ARBA" id="ARBA00023141"/>
    </source>
</evidence>
<proteinExistence type="inferred from homology"/>
<feature type="binding site" evidence="8">
    <location>
        <position position="92"/>
    </location>
    <ligand>
        <name>shikimate</name>
        <dbReference type="ChEBI" id="CHEBI:36208"/>
    </ligand>
</feature>
<keyword evidence="4 8" id="KW-0521">NADP</keyword>
<comment type="pathway">
    <text evidence="1 8">Metabolic intermediate biosynthesis; chorismate biosynthesis; chorismate from D-erythrose 4-phosphate and phosphoenolpyruvate: step 4/7.</text>
</comment>